<dbReference type="RefSeq" id="WP_183776594.1">
    <property type="nucleotide sequence ID" value="NZ_JACHFW010000023.1"/>
</dbReference>
<keyword evidence="6" id="KW-1185">Reference proteome</keyword>
<name>A0A7W8M6L6_9FIRM</name>
<evidence type="ECO:0000313" key="5">
    <source>
        <dbReference type="EMBL" id="MBB5266245.1"/>
    </source>
</evidence>
<reference evidence="5 6" key="1">
    <citation type="submission" date="2020-08" db="EMBL/GenBank/DDBJ databases">
        <title>Genomic Encyclopedia of Type Strains, Phase IV (KMG-IV): sequencing the most valuable type-strain genomes for metagenomic binning, comparative biology and taxonomic classification.</title>
        <authorList>
            <person name="Goeker M."/>
        </authorList>
    </citation>
    <scope>NUCLEOTIDE SEQUENCE [LARGE SCALE GENOMIC DNA]</scope>
    <source>
        <strain evidence="5 6">DSM 106146</strain>
    </source>
</reference>
<dbReference type="CDD" id="cd04496">
    <property type="entry name" value="SSB_OBF"/>
    <property type="match status" value="1"/>
</dbReference>
<keyword evidence="1 2" id="KW-0238">DNA-binding</keyword>
<feature type="region of interest" description="Disordered" evidence="4">
    <location>
        <begin position="101"/>
        <end position="131"/>
    </location>
</feature>
<dbReference type="NCBIfam" id="TIGR00621">
    <property type="entry name" value="ssb"/>
    <property type="match status" value="1"/>
</dbReference>
<dbReference type="PANTHER" id="PTHR10302">
    <property type="entry name" value="SINGLE-STRANDED DNA-BINDING PROTEIN"/>
    <property type="match status" value="1"/>
</dbReference>
<accession>A0A7W8M6L6</accession>
<dbReference type="GO" id="GO:0006260">
    <property type="term" value="P:DNA replication"/>
    <property type="evidence" value="ECO:0007669"/>
    <property type="project" value="InterPro"/>
</dbReference>
<dbReference type="InterPro" id="IPR000424">
    <property type="entry name" value="Primosome_PriB/ssb"/>
</dbReference>
<dbReference type="InterPro" id="IPR012340">
    <property type="entry name" value="NA-bd_OB-fold"/>
</dbReference>
<dbReference type="PROSITE" id="PS50935">
    <property type="entry name" value="SSB"/>
    <property type="match status" value="1"/>
</dbReference>
<sequence>MNVITLVGRLTRDPSYSEVQNEKGTHHIVSFYLAVPRNYGKEVNYIKVTAFGGQAEFANKYFRKGKRVAVTGELMTGSYKDEETGKTMRTAEVTANRLEFADGKDNGPEPAPDDEGFMNIPDGMDDELPFR</sequence>
<evidence type="ECO:0000256" key="4">
    <source>
        <dbReference type="SAM" id="MobiDB-lite"/>
    </source>
</evidence>
<dbReference type="Gene3D" id="2.40.50.140">
    <property type="entry name" value="Nucleic acid-binding proteins"/>
    <property type="match status" value="1"/>
</dbReference>
<dbReference type="GO" id="GO:0009295">
    <property type="term" value="C:nucleoid"/>
    <property type="evidence" value="ECO:0007669"/>
    <property type="project" value="TreeGrafter"/>
</dbReference>
<evidence type="ECO:0000313" key="6">
    <source>
        <dbReference type="Proteomes" id="UP000543642"/>
    </source>
</evidence>
<dbReference type="EMBL" id="JACHFW010000023">
    <property type="protein sequence ID" value="MBB5266245.1"/>
    <property type="molecule type" value="Genomic_DNA"/>
</dbReference>
<evidence type="ECO:0000256" key="1">
    <source>
        <dbReference type="ARBA" id="ARBA00023125"/>
    </source>
</evidence>
<dbReference type="SUPFAM" id="SSF50249">
    <property type="entry name" value="Nucleic acid-binding proteins"/>
    <property type="match status" value="1"/>
</dbReference>
<proteinExistence type="inferred from homology"/>
<dbReference type="Pfam" id="PF00436">
    <property type="entry name" value="SSB"/>
    <property type="match status" value="1"/>
</dbReference>
<dbReference type="PIRSF" id="PIRSF002070">
    <property type="entry name" value="SSB"/>
    <property type="match status" value="1"/>
</dbReference>
<dbReference type="HAMAP" id="MF_00984">
    <property type="entry name" value="SSB"/>
    <property type="match status" value="1"/>
</dbReference>
<dbReference type="PANTHER" id="PTHR10302:SF27">
    <property type="entry name" value="SINGLE-STRANDED DNA-BINDING PROTEIN"/>
    <property type="match status" value="1"/>
</dbReference>
<organism evidence="5 6">
    <name type="scientific">Catenibacillus scindens</name>
    <dbReference type="NCBI Taxonomy" id="673271"/>
    <lineage>
        <taxon>Bacteria</taxon>
        <taxon>Bacillati</taxon>
        <taxon>Bacillota</taxon>
        <taxon>Clostridia</taxon>
        <taxon>Lachnospirales</taxon>
        <taxon>Lachnospiraceae</taxon>
        <taxon>Catenibacillus</taxon>
    </lineage>
</organism>
<evidence type="ECO:0000256" key="3">
    <source>
        <dbReference type="PIRNR" id="PIRNR002070"/>
    </source>
</evidence>
<protein>
    <recommendedName>
        <fullName evidence="2 3">Single-stranded DNA-binding protein</fullName>
        <shortName evidence="2">SSB</shortName>
    </recommendedName>
</protein>
<dbReference type="InterPro" id="IPR011344">
    <property type="entry name" value="ssDNA-bd"/>
</dbReference>
<dbReference type="Proteomes" id="UP000543642">
    <property type="component" value="Unassembled WGS sequence"/>
</dbReference>
<comment type="caution">
    <text evidence="5">The sequence shown here is derived from an EMBL/GenBank/DDBJ whole genome shotgun (WGS) entry which is preliminary data.</text>
</comment>
<comment type="caution">
    <text evidence="2">Lacks conserved residue(s) required for the propagation of feature annotation.</text>
</comment>
<gene>
    <name evidence="5" type="ORF">HNP82_003402</name>
</gene>
<comment type="subunit">
    <text evidence="2">Homotetramer.</text>
</comment>
<dbReference type="GO" id="GO:0003697">
    <property type="term" value="F:single-stranded DNA binding"/>
    <property type="evidence" value="ECO:0007669"/>
    <property type="project" value="UniProtKB-UniRule"/>
</dbReference>
<evidence type="ECO:0000256" key="2">
    <source>
        <dbReference type="HAMAP-Rule" id="MF_00984"/>
    </source>
</evidence>
<dbReference type="AlphaFoldDB" id="A0A7W8M6L6"/>